<proteinExistence type="predicted"/>
<comment type="caution">
    <text evidence="3">The sequence shown here is derived from an EMBL/GenBank/DDBJ whole genome shotgun (WGS) entry which is preliminary data.</text>
</comment>
<dbReference type="EMBL" id="SDCE01000026">
    <property type="protein sequence ID" value="TCX06399.1"/>
    <property type="molecule type" value="Genomic_DNA"/>
</dbReference>
<organism evidence="3">
    <name type="scientific">Klebsiella pneumoniae</name>
    <dbReference type="NCBI Taxonomy" id="573"/>
    <lineage>
        <taxon>Bacteria</taxon>
        <taxon>Pseudomonadati</taxon>
        <taxon>Pseudomonadota</taxon>
        <taxon>Gammaproteobacteria</taxon>
        <taxon>Enterobacterales</taxon>
        <taxon>Enterobacteriaceae</taxon>
        <taxon>Klebsiella/Raoultella group</taxon>
        <taxon>Klebsiella</taxon>
        <taxon>Klebsiella pneumoniae complex</taxon>
    </lineage>
</organism>
<accession>A0A483IKU8</accession>
<gene>
    <name evidence="2" type="ORF">ETE71_23315</name>
    <name evidence="3" type="ORF">ETE75_23705</name>
</gene>
<keyword evidence="1" id="KW-1133">Transmembrane helix</keyword>
<dbReference type="EMBL" id="SDCJ01000024">
    <property type="protein sequence ID" value="TCX34732.1"/>
    <property type="molecule type" value="Genomic_DNA"/>
</dbReference>
<name>A0A483IKU8_KLEPN</name>
<evidence type="ECO:0000313" key="2">
    <source>
        <dbReference type="EMBL" id="TCX06399.1"/>
    </source>
</evidence>
<keyword evidence="1" id="KW-0472">Membrane</keyword>
<sequence>MPATGHLWVDVAVLQYCSHLVYLVLRFATHKWKPVRQWLTICSVSEGNVLINKKYLKKIKNWHNPCKVRSVRRQI</sequence>
<feature type="transmembrane region" description="Helical" evidence="1">
    <location>
        <begin position="6"/>
        <end position="25"/>
    </location>
</feature>
<dbReference type="AlphaFoldDB" id="A0A483IKU8"/>
<reference evidence="3" key="1">
    <citation type="submission" date="2019-01" db="EMBL/GenBank/DDBJ databases">
        <authorList>
            <person name="Lista F."/>
            <person name="Anselmo A."/>
        </authorList>
    </citation>
    <scope>NUCLEOTIDE SEQUENCE</scope>
    <source>
        <strain evidence="3">13S</strain>
        <strain evidence="2">18S</strain>
    </source>
</reference>
<protein>
    <submittedName>
        <fullName evidence="3">Uncharacterized protein</fullName>
    </submittedName>
</protein>
<evidence type="ECO:0000313" key="3">
    <source>
        <dbReference type="EMBL" id="TCX34732.1"/>
    </source>
</evidence>
<keyword evidence="1" id="KW-0812">Transmembrane</keyword>
<evidence type="ECO:0000256" key="1">
    <source>
        <dbReference type="SAM" id="Phobius"/>
    </source>
</evidence>